<evidence type="ECO:0000313" key="2">
    <source>
        <dbReference type="EMBL" id="CAE7793590.1"/>
    </source>
</evidence>
<organism evidence="2 3">
    <name type="scientific">Symbiodinium necroappetens</name>
    <dbReference type="NCBI Taxonomy" id="1628268"/>
    <lineage>
        <taxon>Eukaryota</taxon>
        <taxon>Sar</taxon>
        <taxon>Alveolata</taxon>
        <taxon>Dinophyceae</taxon>
        <taxon>Suessiales</taxon>
        <taxon>Symbiodiniaceae</taxon>
        <taxon>Symbiodinium</taxon>
    </lineage>
</organism>
<evidence type="ECO:0000313" key="3">
    <source>
        <dbReference type="Proteomes" id="UP000601435"/>
    </source>
</evidence>
<feature type="domain" description="FPL" evidence="1">
    <location>
        <begin position="39"/>
        <end position="117"/>
    </location>
</feature>
<dbReference type="OrthoDB" id="436239at2759"/>
<evidence type="ECO:0000259" key="1">
    <source>
        <dbReference type="Pfam" id="PF09758"/>
    </source>
</evidence>
<comment type="caution">
    <text evidence="2">The sequence shown here is derived from an EMBL/GenBank/DDBJ whole genome shotgun (WGS) entry which is preliminary data.</text>
</comment>
<dbReference type="Pfam" id="PF09758">
    <property type="entry name" value="FPL"/>
    <property type="match status" value="1"/>
</dbReference>
<proteinExistence type="predicted"/>
<keyword evidence="3" id="KW-1185">Reference proteome</keyword>
<sequence>AMTLLVQEGLLAERTLRRVRAALFRTVKEGSFPHLLDQLNQLAKGQPEIPDNSHDVLGNYIAALKRMALRLTPQNADQFLDATAGAEVAKLPLMEEAARYVFHGYDMAETGSRVVCLCLLQAQNPRVHGAAVEVLRSTLLPTLAERLHCAWAQMTTAMQHNKCSALQAAMGKEEDALDFLIDLLSIGQPAVTQAVAEVIVCGPLLSQLHVLAERHRYVNRPKSIWEILMIDVENDGPLPSPERIDAMQAAEEESESACAAEEDPPDQLAAVLAVRSLAKFLQKMRKERLSGILVPLIQLLLWPVLP</sequence>
<dbReference type="InterPro" id="IPR019155">
    <property type="entry name" value="CLEC16A/TT9_N"/>
</dbReference>
<name>A0A812YSB1_9DINO</name>
<feature type="non-terminal residue" evidence="2">
    <location>
        <position position="1"/>
    </location>
</feature>
<protein>
    <submittedName>
        <fullName evidence="2">PncA protein</fullName>
    </submittedName>
</protein>
<gene>
    <name evidence="2" type="primary">pncA</name>
    <name evidence="2" type="ORF">SNEC2469_LOCUS23335</name>
</gene>
<reference evidence="2" key="1">
    <citation type="submission" date="2021-02" db="EMBL/GenBank/DDBJ databases">
        <authorList>
            <person name="Dougan E. K."/>
            <person name="Rhodes N."/>
            <person name="Thang M."/>
            <person name="Chan C."/>
        </authorList>
    </citation>
    <scope>NUCLEOTIDE SEQUENCE</scope>
</reference>
<dbReference type="Proteomes" id="UP000601435">
    <property type="component" value="Unassembled WGS sequence"/>
</dbReference>
<dbReference type="EMBL" id="CAJNJA010043432">
    <property type="protein sequence ID" value="CAE7793590.1"/>
    <property type="molecule type" value="Genomic_DNA"/>
</dbReference>
<dbReference type="AlphaFoldDB" id="A0A812YSB1"/>
<accession>A0A812YSB1</accession>